<reference evidence="1" key="1">
    <citation type="submission" date="2021-01" db="EMBL/GenBank/DDBJ databases">
        <authorList>
            <consortium name="Genoscope - CEA"/>
            <person name="William W."/>
        </authorList>
    </citation>
    <scope>NUCLEOTIDE SEQUENCE</scope>
</reference>
<dbReference type="AlphaFoldDB" id="A0A8S1RS33"/>
<dbReference type="Proteomes" id="UP000692954">
    <property type="component" value="Unassembled WGS sequence"/>
</dbReference>
<evidence type="ECO:0000313" key="1">
    <source>
        <dbReference type="EMBL" id="CAD8130646.1"/>
    </source>
</evidence>
<protein>
    <submittedName>
        <fullName evidence="1">Uncharacterized protein</fullName>
    </submittedName>
</protein>
<dbReference type="EMBL" id="CAJJDN010000311">
    <property type="protein sequence ID" value="CAD8130646.1"/>
    <property type="molecule type" value="Genomic_DNA"/>
</dbReference>
<sequence length="246" mass="29443">MIVLFFRGKYYNFKLIQQIDLQQIHELSQYKQRVDWFSILQSQSDFSHNFLDLHTYIRKLNFRNLARLIDISNKRLLPIIIEIESNQIKKFQRNNNNNKKCYNKNQNQFNQLNIKIQLKNNQIVHNVLVRKVIKQYQKNQHQDVLFVKTISIVHVQELSPECLLIGIDPLHKLKESILDPVIFQLIQGKANQFTQIFQMKKGLPSEQLIELRFIKIDGQNEDISWPNQGDLQLNEKMIQDFRIIVF</sequence>
<dbReference type="OrthoDB" id="295538at2759"/>
<gene>
    <name evidence="1" type="ORF">PSON_ATCC_30995.1.T3110006</name>
</gene>
<proteinExistence type="predicted"/>
<organism evidence="1 2">
    <name type="scientific">Paramecium sonneborni</name>
    <dbReference type="NCBI Taxonomy" id="65129"/>
    <lineage>
        <taxon>Eukaryota</taxon>
        <taxon>Sar</taxon>
        <taxon>Alveolata</taxon>
        <taxon>Ciliophora</taxon>
        <taxon>Intramacronucleata</taxon>
        <taxon>Oligohymenophorea</taxon>
        <taxon>Peniculida</taxon>
        <taxon>Parameciidae</taxon>
        <taxon>Paramecium</taxon>
    </lineage>
</organism>
<accession>A0A8S1RS33</accession>
<name>A0A8S1RS33_9CILI</name>
<evidence type="ECO:0000313" key="2">
    <source>
        <dbReference type="Proteomes" id="UP000692954"/>
    </source>
</evidence>
<keyword evidence="2" id="KW-1185">Reference proteome</keyword>
<comment type="caution">
    <text evidence="1">The sequence shown here is derived from an EMBL/GenBank/DDBJ whole genome shotgun (WGS) entry which is preliminary data.</text>
</comment>